<keyword evidence="1" id="KW-1133">Transmembrane helix</keyword>
<accession>A0A2M9C5L5</accession>
<evidence type="ECO:0000313" key="2">
    <source>
        <dbReference type="EMBL" id="PJJ66115.1"/>
    </source>
</evidence>
<dbReference type="EMBL" id="PGFD01000001">
    <property type="protein sequence ID" value="PJJ66115.1"/>
    <property type="molecule type" value="Genomic_DNA"/>
</dbReference>
<keyword evidence="1" id="KW-0812">Transmembrane</keyword>
<evidence type="ECO:0008006" key="4">
    <source>
        <dbReference type="Google" id="ProtNLM"/>
    </source>
</evidence>
<dbReference type="AlphaFoldDB" id="A0A2M9C5L5"/>
<keyword evidence="3" id="KW-1185">Reference proteome</keyword>
<protein>
    <recommendedName>
        <fullName evidence="4">DUF3098 family protein</fullName>
    </recommendedName>
</protein>
<proteinExistence type="predicted"/>
<dbReference type="Pfam" id="PF11297">
    <property type="entry name" value="DUF3098"/>
    <property type="match status" value="1"/>
</dbReference>
<comment type="caution">
    <text evidence="2">The sequence shown here is derived from an EMBL/GenBank/DDBJ whole genome shotgun (WGS) entry which is preliminary data.</text>
</comment>
<evidence type="ECO:0000313" key="3">
    <source>
        <dbReference type="Proteomes" id="UP000228740"/>
    </source>
</evidence>
<name>A0A2M9C5L5_9FLAO</name>
<feature type="transmembrane region" description="Helical" evidence="1">
    <location>
        <begin position="81"/>
        <end position="104"/>
    </location>
</feature>
<dbReference type="InterPro" id="IPR021448">
    <property type="entry name" value="DUF3098"/>
</dbReference>
<gene>
    <name evidence="2" type="ORF">CLV73_0081</name>
</gene>
<evidence type="ECO:0000256" key="1">
    <source>
        <dbReference type="SAM" id="Phobius"/>
    </source>
</evidence>
<dbReference type="Proteomes" id="UP000228740">
    <property type="component" value="Unassembled WGS sequence"/>
</dbReference>
<sequence>MLTTYIIHKMSNKTNKFSAADFGKETEASKENTFYFGKENFKWMLIGLACIVVGFLLMMGPDANTVDGKFDPNSWNDDIFSIRRIRIAPLFVIIGFAIEVYAILKKK</sequence>
<feature type="transmembrane region" description="Helical" evidence="1">
    <location>
        <begin position="43"/>
        <end position="61"/>
    </location>
</feature>
<organism evidence="2 3">
    <name type="scientific">Chryseobacterium geocarposphaerae</name>
    <dbReference type="NCBI Taxonomy" id="1416776"/>
    <lineage>
        <taxon>Bacteria</taxon>
        <taxon>Pseudomonadati</taxon>
        <taxon>Bacteroidota</taxon>
        <taxon>Flavobacteriia</taxon>
        <taxon>Flavobacteriales</taxon>
        <taxon>Weeksellaceae</taxon>
        <taxon>Chryseobacterium group</taxon>
        <taxon>Chryseobacterium</taxon>
    </lineage>
</organism>
<reference evidence="2 3" key="1">
    <citation type="submission" date="2017-11" db="EMBL/GenBank/DDBJ databases">
        <title>Genomic Encyclopedia of Archaeal and Bacterial Type Strains, Phase II (KMG-II): From Individual Species to Whole Genera.</title>
        <authorList>
            <person name="Goeker M."/>
        </authorList>
    </citation>
    <scope>NUCLEOTIDE SEQUENCE [LARGE SCALE GENOMIC DNA]</scope>
    <source>
        <strain evidence="2 3">DSM 27617</strain>
    </source>
</reference>
<keyword evidence="1" id="KW-0472">Membrane</keyword>